<reference evidence="3 4" key="1">
    <citation type="submission" date="2013-04" db="EMBL/GenBank/DDBJ databases">
        <title>Hyphomonas hirschiana VP5 Genome Sequencing.</title>
        <authorList>
            <person name="Lai Q."/>
            <person name="Shao Z."/>
        </authorList>
    </citation>
    <scope>NUCLEOTIDE SEQUENCE [LARGE SCALE GENOMIC DNA]</scope>
    <source>
        <strain evidence="3 4">VP5</strain>
    </source>
</reference>
<feature type="region of interest" description="Disordered" evidence="1">
    <location>
        <begin position="129"/>
        <end position="150"/>
    </location>
</feature>
<keyword evidence="4" id="KW-1185">Reference proteome</keyword>
<accession>A0A059FH52</accession>
<dbReference type="PIRSF" id="PIRSF032131">
    <property type="entry name" value="UCP032131"/>
    <property type="match status" value="1"/>
</dbReference>
<dbReference type="SMART" id="SM00834">
    <property type="entry name" value="CxxC_CXXC_SSSS"/>
    <property type="match status" value="1"/>
</dbReference>
<evidence type="ECO:0000259" key="2">
    <source>
        <dbReference type="SMART" id="SM00834"/>
    </source>
</evidence>
<dbReference type="InterPro" id="IPR013429">
    <property type="entry name" value="Regulatory_FmdB_Zinc_ribbon"/>
</dbReference>
<sequence length="150" mass="16718">MILYALICQDCDHAFEGWFASSEAFDRLAKRKQIDCPDCAGHKVAKQIMAPAVRPSDKALPGKIDEAALMKELARRARQHVSQNFDYVGDGFAEEARAMYYGEQEDRPIWGETTREDREALAEEGIAAVPLPAPFAPKPPKAAKRKQSLN</sequence>
<organism evidence="3 4">
    <name type="scientific">Hyphomonas hirschiana VP5</name>
    <dbReference type="NCBI Taxonomy" id="1280951"/>
    <lineage>
        <taxon>Bacteria</taxon>
        <taxon>Pseudomonadati</taxon>
        <taxon>Pseudomonadota</taxon>
        <taxon>Alphaproteobacteria</taxon>
        <taxon>Hyphomonadales</taxon>
        <taxon>Hyphomonadaceae</taxon>
        <taxon>Hyphomonas</taxon>
    </lineage>
</organism>
<gene>
    <name evidence="3" type="ORF">HHI_14095</name>
</gene>
<dbReference type="InterPro" id="IPR009562">
    <property type="entry name" value="DUF1178"/>
</dbReference>
<comment type="caution">
    <text evidence="3">The sequence shown here is derived from an EMBL/GenBank/DDBJ whole genome shotgun (WGS) entry which is preliminary data.</text>
</comment>
<dbReference type="Pfam" id="PF06676">
    <property type="entry name" value="DUF1178"/>
    <property type="match status" value="1"/>
</dbReference>
<protein>
    <recommendedName>
        <fullName evidence="2">Putative regulatory protein FmdB zinc ribbon domain-containing protein</fullName>
    </recommendedName>
</protein>
<evidence type="ECO:0000256" key="1">
    <source>
        <dbReference type="SAM" id="MobiDB-lite"/>
    </source>
</evidence>
<name>A0A059FH52_9PROT</name>
<dbReference type="PATRIC" id="fig|1280951.3.peg.2842"/>
<dbReference type="RefSeq" id="WP_011648139.1">
    <property type="nucleotide sequence ID" value="NZ_ARYI01000013.1"/>
</dbReference>
<proteinExistence type="predicted"/>
<dbReference type="EMBL" id="ARYI01000013">
    <property type="protein sequence ID" value="KCZ89949.1"/>
    <property type="molecule type" value="Genomic_DNA"/>
</dbReference>
<feature type="domain" description="Putative regulatory protein FmdB zinc ribbon" evidence="2">
    <location>
        <begin position="1"/>
        <end position="49"/>
    </location>
</feature>
<dbReference type="OrthoDB" id="9799894at2"/>
<dbReference type="AlphaFoldDB" id="A0A059FH52"/>
<feature type="compositionally biased region" description="Basic residues" evidence="1">
    <location>
        <begin position="141"/>
        <end position="150"/>
    </location>
</feature>
<evidence type="ECO:0000313" key="4">
    <source>
        <dbReference type="Proteomes" id="UP000025061"/>
    </source>
</evidence>
<dbReference type="Proteomes" id="UP000025061">
    <property type="component" value="Unassembled WGS sequence"/>
</dbReference>
<feature type="compositionally biased region" description="Pro residues" evidence="1">
    <location>
        <begin position="131"/>
        <end position="140"/>
    </location>
</feature>
<evidence type="ECO:0000313" key="3">
    <source>
        <dbReference type="EMBL" id="KCZ89949.1"/>
    </source>
</evidence>